<evidence type="ECO:0000256" key="2">
    <source>
        <dbReference type="ARBA" id="ARBA00022729"/>
    </source>
</evidence>
<dbReference type="PANTHER" id="PTHR30332:SF24">
    <property type="entry name" value="SECRETIN GSPD-RELATED"/>
    <property type="match status" value="1"/>
</dbReference>
<keyword evidence="2 6" id="KW-0732">Signal</keyword>
<dbReference type="InterPro" id="IPR004846">
    <property type="entry name" value="T2SS/T3SS_dom"/>
</dbReference>
<evidence type="ECO:0000313" key="9">
    <source>
        <dbReference type="Proteomes" id="UP000035036"/>
    </source>
</evidence>
<dbReference type="EMBL" id="CP010312">
    <property type="protein sequence ID" value="AJF08113.1"/>
    <property type="molecule type" value="Genomic_DNA"/>
</dbReference>
<proteinExistence type="inferred from homology"/>
<gene>
    <name evidence="8" type="ORF">GSUB_16510</name>
</gene>
<evidence type="ECO:0000256" key="3">
    <source>
        <dbReference type="ARBA" id="ARBA00023136"/>
    </source>
</evidence>
<dbReference type="KEGG" id="gsb:GSUB_16510"/>
<evidence type="ECO:0000256" key="1">
    <source>
        <dbReference type="ARBA" id="ARBA00004370"/>
    </source>
</evidence>
<protein>
    <recommendedName>
        <fullName evidence="7">Type II/III secretion system secretin-like domain-containing protein</fullName>
    </recommendedName>
</protein>
<evidence type="ECO:0000313" key="8">
    <source>
        <dbReference type="EMBL" id="AJF08113.1"/>
    </source>
</evidence>
<dbReference type="OrthoDB" id="10011508at2"/>
<reference evidence="8 9" key="1">
    <citation type="journal article" date="2015" name="Genome Announc.">
        <title>Genomes of Geoalkalibacter ferrihydriticus Z-0531T and Geoalkalibacter subterraneus Red1T, Two Haloalkaliphilic Metal-Reducing Deltaproteobacteria.</title>
        <authorList>
            <person name="Badalamenti J.P."/>
            <person name="Krajmalnik-Brown R."/>
            <person name="Torres C.I."/>
            <person name="Bond D.R."/>
        </authorList>
    </citation>
    <scope>NUCLEOTIDE SEQUENCE [LARGE SCALE GENOMIC DNA]</scope>
    <source>
        <strain evidence="8 9">Red1</strain>
        <plasmid evidence="9">Plasmid pGSUB1</plasmid>
    </source>
</reference>
<dbReference type="PROSITE" id="PS51257">
    <property type="entry name" value="PROKAR_LIPOPROTEIN"/>
    <property type="match status" value="1"/>
</dbReference>
<dbReference type="Pfam" id="PF00263">
    <property type="entry name" value="Secretin"/>
    <property type="match status" value="1"/>
</dbReference>
<sequence>MRIWAFILTVFLLAGCSTMHKSPTLQDKMEKDYSAVLEAEKTPPPSVVFFIEEHDSLERFKNHPAAQDQINLVSGGGESLANIVRLIQMQTSLVMVPKDLENIDAGIVSFRKMPLLKVLQFIRSRYDVEFNYDRQADIFEVKKDITRRIILPPILDSQSGVIGGEDGVSVAAEPDHLRDIIMETAKTLEVQVVAVSETTGLMHLKGRPSKVRELSRIIESEATERLKFVTLHVMFLEVRRNNSFDRDFRLEYLPNLSFLGNDVFGTFKFAMPVSLLPNDQNSSGSTQSLAGNGQSSDDQQGGIPVPSSDNGDTNGDDGSGLLPAVAGSSMFVPTDKASAGVRGSKFASLLTLLEQWGDSELVTAPAVMTPNGVPVSFDVVDEIGYWEPGDIDTSLGDSFGKSITEGKPEFVSDEVGLKLRIRPKIIEDAATGDFMVELDIALENSKVREYASIQWQRSSDTDPVMLSKPLKSTKRVSSRAVLRPDELLLLARLDNKDNAGAKAGLPGTVGSDSILAKPFVSEASRINESQLFIVVDAILPPNLTNTKEEPVEQKVKNLSAYR</sequence>
<dbReference type="PANTHER" id="PTHR30332">
    <property type="entry name" value="PROBABLE GENERAL SECRETION PATHWAY PROTEIN D"/>
    <property type="match status" value="1"/>
</dbReference>
<evidence type="ECO:0000259" key="7">
    <source>
        <dbReference type="Pfam" id="PF00263"/>
    </source>
</evidence>
<feature type="signal peptide" evidence="6">
    <location>
        <begin position="1"/>
        <end position="21"/>
    </location>
</feature>
<feature type="domain" description="Type II/III secretion system secretin-like" evidence="7">
    <location>
        <begin position="353"/>
        <end position="535"/>
    </location>
</feature>
<feature type="region of interest" description="Disordered" evidence="5">
    <location>
        <begin position="280"/>
        <end position="320"/>
    </location>
</feature>
<evidence type="ECO:0000256" key="5">
    <source>
        <dbReference type="SAM" id="MobiDB-lite"/>
    </source>
</evidence>
<evidence type="ECO:0000256" key="4">
    <source>
        <dbReference type="RuleBase" id="RU004003"/>
    </source>
</evidence>
<feature type="chain" id="PRO_5002115528" description="Type II/III secretion system secretin-like domain-containing protein" evidence="6">
    <location>
        <begin position="22"/>
        <end position="562"/>
    </location>
</feature>
<keyword evidence="3" id="KW-0472">Membrane</keyword>
<dbReference type="Proteomes" id="UP000035036">
    <property type="component" value="Plasmid pGSUB1"/>
</dbReference>
<dbReference type="GO" id="GO:0015627">
    <property type="term" value="C:type II protein secretion system complex"/>
    <property type="evidence" value="ECO:0007669"/>
    <property type="project" value="TreeGrafter"/>
</dbReference>
<keyword evidence="9" id="KW-1185">Reference proteome</keyword>
<comment type="subcellular location">
    <subcellularLocation>
        <location evidence="1">Membrane</location>
    </subcellularLocation>
</comment>
<geneLocation type="plasmid" evidence="8 9">
    <name>pGSUB1</name>
</geneLocation>
<evidence type="ECO:0000256" key="6">
    <source>
        <dbReference type="SAM" id="SignalP"/>
    </source>
</evidence>
<dbReference type="GO" id="GO:0009306">
    <property type="term" value="P:protein secretion"/>
    <property type="evidence" value="ECO:0007669"/>
    <property type="project" value="InterPro"/>
</dbReference>
<dbReference type="InterPro" id="IPR050810">
    <property type="entry name" value="Bact_Secretion_Sys_Channel"/>
</dbReference>
<dbReference type="HOGENOM" id="CLU_484641_0_0_7"/>
<feature type="compositionally biased region" description="Low complexity" evidence="5">
    <location>
        <begin position="293"/>
        <end position="313"/>
    </location>
</feature>
<name>A0A0B5FL47_9BACT</name>
<accession>A0A0B5FL47</accession>
<feature type="compositionally biased region" description="Polar residues" evidence="5">
    <location>
        <begin position="280"/>
        <end position="292"/>
    </location>
</feature>
<comment type="similarity">
    <text evidence="4">Belongs to the bacterial secretin family.</text>
</comment>
<organism evidence="8 9">
    <name type="scientific">Geoalkalibacter subterraneus</name>
    <dbReference type="NCBI Taxonomy" id="483547"/>
    <lineage>
        <taxon>Bacteria</taxon>
        <taxon>Pseudomonadati</taxon>
        <taxon>Thermodesulfobacteriota</taxon>
        <taxon>Desulfuromonadia</taxon>
        <taxon>Desulfuromonadales</taxon>
        <taxon>Geoalkalibacteraceae</taxon>
        <taxon>Geoalkalibacter</taxon>
    </lineage>
</organism>
<dbReference type="AlphaFoldDB" id="A0A0B5FL47"/>
<dbReference type="GO" id="GO:0016020">
    <property type="term" value="C:membrane"/>
    <property type="evidence" value="ECO:0007669"/>
    <property type="project" value="UniProtKB-SubCell"/>
</dbReference>
<dbReference type="RefSeq" id="WP_040202740.1">
    <property type="nucleotide sequence ID" value="NZ_CP010312.1"/>
</dbReference>
<keyword evidence="8" id="KW-0614">Plasmid</keyword>